<organism evidence="2">
    <name type="scientific">Anopheles sinensis</name>
    <name type="common">Mosquito</name>
    <dbReference type="NCBI Taxonomy" id="74873"/>
    <lineage>
        <taxon>Eukaryota</taxon>
        <taxon>Metazoa</taxon>
        <taxon>Ecdysozoa</taxon>
        <taxon>Arthropoda</taxon>
        <taxon>Hexapoda</taxon>
        <taxon>Insecta</taxon>
        <taxon>Pterygota</taxon>
        <taxon>Neoptera</taxon>
        <taxon>Endopterygota</taxon>
        <taxon>Diptera</taxon>
        <taxon>Nematocera</taxon>
        <taxon>Culicoidea</taxon>
        <taxon>Culicidae</taxon>
        <taxon>Anophelinae</taxon>
        <taxon>Anopheles</taxon>
    </lineage>
</organism>
<proteinExistence type="predicted"/>
<dbReference type="EMBL" id="ATLV01010941">
    <property type="status" value="NOT_ANNOTATED_CDS"/>
    <property type="molecule type" value="Genomic_DNA"/>
</dbReference>
<evidence type="ECO:0000256" key="1">
    <source>
        <dbReference type="SAM" id="MobiDB-lite"/>
    </source>
</evidence>
<sequence length="55" mass="6268">MDRKDGVVRSVTFGEPSMPPHHTAHSRLDHFDCSIRYPSNPGRQVCRLQPNPIRA</sequence>
<dbReference type="EMBL" id="KE524624">
    <property type="protein sequence ID" value="KFB35808.1"/>
    <property type="molecule type" value="Genomic_DNA"/>
</dbReference>
<gene>
    <name evidence="2" type="ORF">ZHAS_00002732</name>
</gene>
<evidence type="ECO:0000313" key="4">
    <source>
        <dbReference type="Proteomes" id="UP000030765"/>
    </source>
</evidence>
<protein>
    <submittedName>
        <fullName evidence="2 3">Uncharacterized protein</fullName>
    </submittedName>
</protein>
<name>A0A084VCW4_ANOSI</name>
<dbReference type="AlphaFoldDB" id="A0A084VCW4"/>
<accession>A0A084VCW4</accession>
<evidence type="ECO:0000313" key="3">
    <source>
        <dbReference type="EnsemblMetazoa" id="ASIC002732-PA"/>
    </source>
</evidence>
<dbReference type="Proteomes" id="UP000030765">
    <property type="component" value="Unassembled WGS sequence"/>
</dbReference>
<reference evidence="2 4" key="1">
    <citation type="journal article" date="2014" name="BMC Genomics">
        <title>Genome sequence of Anopheles sinensis provides insight into genetics basis of mosquito competence for malaria parasites.</title>
        <authorList>
            <person name="Zhou D."/>
            <person name="Zhang D."/>
            <person name="Ding G."/>
            <person name="Shi L."/>
            <person name="Hou Q."/>
            <person name="Ye Y."/>
            <person name="Xu Y."/>
            <person name="Zhou H."/>
            <person name="Xiong C."/>
            <person name="Li S."/>
            <person name="Yu J."/>
            <person name="Hong S."/>
            <person name="Yu X."/>
            <person name="Zou P."/>
            <person name="Chen C."/>
            <person name="Chang X."/>
            <person name="Wang W."/>
            <person name="Lv Y."/>
            <person name="Sun Y."/>
            <person name="Ma L."/>
            <person name="Shen B."/>
            <person name="Zhu C."/>
        </authorList>
    </citation>
    <scope>NUCLEOTIDE SEQUENCE [LARGE SCALE GENOMIC DNA]</scope>
</reference>
<keyword evidence="4" id="KW-1185">Reference proteome</keyword>
<dbReference type="VEuPathDB" id="VectorBase:ASIC002732"/>
<dbReference type="EnsemblMetazoa" id="ASIC002732-RA">
    <property type="protein sequence ID" value="ASIC002732-PA"/>
    <property type="gene ID" value="ASIC002732"/>
</dbReference>
<reference evidence="3" key="2">
    <citation type="submission" date="2020-05" db="UniProtKB">
        <authorList>
            <consortium name="EnsemblMetazoa"/>
        </authorList>
    </citation>
    <scope>IDENTIFICATION</scope>
</reference>
<feature type="region of interest" description="Disordered" evidence="1">
    <location>
        <begin position="1"/>
        <end position="26"/>
    </location>
</feature>
<evidence type="ECO:0000313" key="2">
    <source>
        <dbReference type="EMBL" id="KFB35808.1"/>
    </source>
</evidence>